<dbReference type="PANTHER" id="PTHR43376">
    <property type="entry name" value="OLIGOPEPTIDE TRANSPORT SYSTEM PERMEASE PROTEIN"/>
    <property type="match status" value="1"/>
</dbReference>
<feature type="transmembrane region" description="Helical" evidence="7">
    <location>
        <begin position="16"/>
        <end position="33"/>
    </location>
</feature>
<feature type="transmembrane region" description="Helical" evidence="7">
    <location>
        <begin position="242"/>
        <end position="268"/>
    </location>
</feature>
<accession>A0A2V2NGK9</accession>
<dbReference type="InterPro" id="IPR000515">
    <property type="entry name" value="MetI-like"/>
</dbReference>
<evidence type="ECO:0000313" key="10">
    <source>
        <dbReference type="Proteomes" id="UP000245657"/>
    </source>
</evidence>
<evidence type="ECO:0000256" key="5">
    <source>
        <dbReference type="ARBA" id="ARBA00022989"/>
    </source>
</evidence>
<dbReference type="SUPFAM" id="SSF161098">
    <property type="entry name" value="MetI-like"/>
    <property type="match status" value="1"/>
</dbReference>
<evidence type="ECO:0000259" key="8">
    <source>
        <dbReference type="PROSITE" id="PS50928"/>
    </source>
</evidence>
<proteinExistence type="inferred from homology"/>
<evidence type="ECO:0000256" key="7">
    <source>
        <dbReference type="RuleBase" id="RU363032"/>
    </source>
</evidence>
<dbReference type="GeneID" id="97549859"/>
<keyword evidence="2 7" id="KW-0813">Transport</keyword>
<evidence type="ECO:0000256" key="3">
    <source>
        <dbReference type="ARBA" id="ARBA00022475"/>
    </source>
</evidence>
<dbReference type="Proteomes" id="UP000245657">
    <property type="component" value="Unassembled WGS sequence"/>
</dbReference>
<keyword evidence="4 7" id="KW-0812">Transmembrane</keyword>
<dbReference type="GO" id="GO:0005886">
    <property type="term" value="C:plasma membrane"/>
    <property type="evidence" value="ECO:0007669"/>
    <property type="project" value="UniProtKB-SubCell"/>
</dbReference>
<comment type="subcellular location">
    <subcellularLocation>
        <location evidence="1 7">Cell membrane</location>
        <topology evidence="1 7">Multi-pass membrane protein</topology>
    </subcellularLocation>
</comment>
<comment type="caution">
    <text evidence="9">The sequence shown here is derived from an EMBL/GenBank/DDBJ whole genome shotgun (WGS) entry which is preliminary data.</text>
</comment>
<dbReference type="PANTHER" id="PTHR43376:SF1">
    <property type="entry name" value="OLIGOPEPTIDE TRANSPORT SYSTEM PERMEASE PROTEIN"/>
    <property type="match status" value="1"/>
</dbReference>
<feature type="transmembrane region" description="Helical" evidence="7">
    <location>
        <begin position="103"/>
        <end position="127"/>
    </location>
</feature>
<evidence type="ECO:0000313" key="9">
    <source>
        <dbReference type="EMBL" id="PWR74463.1"/>
    </source>
</evidence>
<keyword evidence="5 7" id="KW-1133">Transmembrane helix</keyword>
<evidence type="ECO:0000256" key="6">
    <source>
        <dbReference type="ARBA" id="ARBA00023136"/>
    </source>
</evidence>
<keyword evidence="10" id="KW-1185">Reference proteome</keyword>
<sequence>MSDHSALYILIVRKSIRYLLSLVLVVCIVFFIPRCMPGDPVRNLVGDDVWLSAETIEKIRSDMGLNLSLSEQFVRYIQNLGTFNLGFSYQLHAPVIDLLAARIPWTVLLIGTAAIAGAITGILIGAVVGWNQDTWWAKIITAISFLISSVPPYLLALLFLAVFSFQFKLFPFKGLYDTPDPLSIIYHLTLPITVLTLFYGSRNLVIMRGSVLSEKDLLYPQCARSFGIPSSGILWRQVTKNAIIPVITLIGLDFGFLFSGALFIEIVFSLQGMGSLIYDAILLRDIPVLTGSFLIISILVIIANFSVDILTAIIDPRVRIIGS</sequence>
<dbReference type="GO" id="GO:0055085">
    <property type="term" value="P:transmembrane transport"/>
    <property type="evidence" value="ECO:0007669"/>
    <property type="project" value="InterPro"/>
</dbReference>
<keyword evidence="6 7" id="KW-0472">Membrane</keyword>
<name>A0A2V2NGK9_9EURY</name>
<feature type="domain" description="ABC transmembrane type-1" evidence="8">
    <location>
        <begin position="103"/>
        <end position="311"/>
    </location>
</feature>
<dbReference type="RefSeq" id="WP_109967742.1">
    <property type="nucleotide sequence ID" value="NZ_CP176093.1"/>
</dbReference>
<dbReference type="PROSITE" id="PS50928">
    <property type="entry name" value="ABC_TM1"/>
    <property type="match status" value="1"/>
</dbReference>
<dbReference type="EMBL" id="QGMY01000002">
    <property type="protein sequence ID" value="PWR74463.1"/>
    <property type="molecule type" value="Genomic_DNA"/>
</dbReference>
<protein>
    <submittedName>
        <fullName evidence="9">ABC transporter permease</fullName>
    </submittedName>
</protein>
<gene>
    <name evidence="9" type="ORF">DK846_04780</name>
</gene>
<dbReference type="InterPro" id="IPR035906">
    <property type="entry name" value="MetI-like_sf"/>
</dbReference>
<dbReference type="AlphaFoldDB" id="A0A2V2NGK9"/>
<dbReference type="Pfam" id="PF00528">
    <property type="entry name" value="BPD_transp_1"/>
    <property type="match status" value="1"/>
</dbReference>
<evidence type="ECO:0000256" key="4">
    <source>
        <dbReference type="ARBA" id="ARBA00022692"/>
    </source>
</evidence>
<keyword evidence="3" id="KW-1003">Cell membrane</keyword>
<comment type="similarity">
    <text evidence="7">Belongs to the binding-protein-dependent transport system permease family.</text>
</comment>
<feature type="transmembrane region" description="Helical" evidence="7">
    <location>
        <begin position="139"/>
        <end position="163"/>
    </location>
</feature>
<dbReference type="CDD" id="cd06261">
    <property type="entry name" value="TM_PBP2"/>
    <property type="match status" value="1"/>
</dbReference>
<evidence type="ECO:0000256" key="1">
    <source>
        <dbReference type="ARBA" id="ARBA00004651"/>
    </source>
</evidence>
<feature type="transmembrane region" description="Helical" evidence="7">
    <location>
        <begin position="288"/>
        <end position="314"/>
    </location>
</feature>
<dbReference type="OrthoDB" id="44105at2157"/>
<dbReference type="Pfam" id="PF19300">
    <property type="entry name" value="BPD_transp_1_N"/>
    <property type="match status" value="1"/>
</dbReference>
<dbReference type="Gene3D" id="1.10.3720.10">
    <property type="entry name" value="MetI-like"/>
    <property type="match status" value="1"/>
</dbReference>
<reference evidence="9 10" key="1">
    <citation type="submission" date="2018-05" db="EMBL/GenBank/DDBJ databases">
        <title>Draft genome of Methanospirillum lacunae Ki8-1.</title>
        <authorList>
            <person name="Dueholm M.S."/>
            <person name="Nielsen P.H."/>
            <person name="Bakmann L.F."/>
            <person name="Otzen D.E."/>
        </authorList>
    </citation>
    <scope>NUCLEOTIDE SEQUENCE [LARGE SCALE GENOMIC DNA]</scope>
    <source>
        <strain evidence="9 10">Ki8-1</strain>
    </source>
</reference>
<organism evidence="9 10">
    <name type="scientific">Methanospirillum lacunae</name>
    <dbReference type="NCBI Taxonomy" id="668570"/>
    <lineage>
        <taxon>Archaea</taxon>
        <taxon>Methanobacteriati</taxon>
        <taxon>Methanobacteriota</taxon>
        <taxon>Stenosarchaea group</taxon>
        <taxon>Methanomicrobia</taxon>
        <taxon>Methanomicrobiales</taxon>
        <taxon>Methanospirillaceae</taxon>
        <taxon>Methanospirillum</taxon>
    </lineage>
</organism>
<evidence type="ECO:0000256" key="2">
    <source>
        <dbReference type="ARBA" id="ARBA00022448"/>
    </source>
</evidence>
<dbReference type="InterPro" id="IPR045621">
    <property type="entry name" value="BPD_transp_1_N"/>
</dbReference>
<feature type="transmembrane region" description="Helical" evidence="7">
    <location>
        <begin position="183"/>
        <end position="200"/>
    </location>
</feature>